<protein>
    <submittedName>
        <fullName evidence="4">Uncharacterized protein</fullName>
    </submittedName>
</protein>
<evidence type="ECO:0000259" key="2">
    <source>
        <dbReference type="Pfam" id="PF22939"/>
    </source>
</evidence>
<organism evidence="4 5">
    <name type="scientific">Dactylonectria macrodidyma</name>
    <dbReference type="NCBI Taxonomy" id="307937"/>
    <lineage>
        <taxon>Eukaryota</taxon>
        <taxon>Fungi</taxon>
        <taxon>Dikarya</taxon>
        <taxon>Ascomycota</taxon>
        <taxon>Pezizomycotina</taxon>
        <taxon>Sordariomycetes</taxon>
        <taxon>Hypocreomycetidae</taxon>
        <taxon>Hypocreales</taxon>
        <taxon>Nectriaceae</taxon>
        <taxon>Dactylonectria</taxon>
    </lineage>
</organism>
<name>A0A9P9FWU2_9HYPO</name>
<comment type="caution">
    <text evidence="4">The sequence shown here is derived from an EMBL/GenBank/DDBJ whole genome shotgun (WGS) entry which is preliminary data.</text>
</comment>
<evidence type="ECO:0000259" key="3">
    <source>
        <dbReference type="Pfam" id="PF24883"/>
    </source>
</evidence>
<evidence type="ECO:0000313" key="5">
    <source>
        <dbReference type="Proteomes" id="UP000738349"/>
    </source>
</evidence>
<dbReference type="PANTHER" id="PTHR10039:SF15">
    <property type="entry name" value="NACHT DOMAIN-CONTAINING PROTEIN"/>
    <property type="match status" value="1"/>
</dbReference>
<dbReference type="Proteomes" id="UP000738349">
    <property type="component" value="Unassembled WGS sequence"/>
</dbReference>
<feature type="non-terminal residue" evidence="4">
    <location>
        <position position="1"/>
    </location>
</feature>
<gene>
    <name evidence="4" type="ORF">EDB81DRAFT_634478</name>
</gene>
<keyword evidence="1" id="KW-0677">Repeat</keyword>
<dbReference type="InterPro" id="IPR054471">
    <property type="entry name" value="GPIID_WHD"/>
</dbReference>
<dbReference type="EMBL" id="JAGMUV010000001">
    <property type="protein sequence ID" value="KAH7176993.1"/>
    <property type="molecule type" value="Genomic_DNA"/>
</dbReference>
<evidence type="ECO:0000313" key="4">
    <source>
        <dbReference type="EMBL" id="KAH7176993.1"/>
    </source>
</evidence>
<feature type="domain" description="GPI inositol-deacylase winged helix" evidence="2">
    <location>
        <begin position="154"/>
        <end position="252"/>
    </location>
</feature>
<sequence length="361" mass="41055">TPPGLFRSLPYQLVKVAPDANLQLLKKFEDRREQTQHTEDENWKWHDGEVHDFKSALPEVLKAQSVYLFVDALNECGENLWLSWSNGFEQLIKQLPLNMSPFKICLSRRRCPALKPDYGWEIRMEHANSVGVVKYVNTPPDLDGLYVEGLRGLEAKNASRKLIQCKCFSKRPMSVAELRWAMAIDVDNDTGHPSLSRFRQSEEFVADDEIMERRIKSLIRGLAGMVTSVSSGSTVQFIHQSVQGFFTNKGLAILGGSDSSQPPTNLEIAGAHHNLLKAFIRYLSVDEIQQGQSGPVLTFAFLLLQYANESWDFYARQSEANGTRREDLFLEFEWSLRQDFILETRLYISVISSNGPQLCTC</sequence>
<dbReference type="InterPro" id="IPR056884">
    <property type="entry name" value="NPHP3-like_N"/>
</dbReference>
<accession>A0A9P9FWU2</accession>
<proteinExistence type="predicted"/>
<dbReference type="Pfam" id="PF22939">
    <property type="entry name" value="WHD_GPIID"/>
    <property type="match status" value="1"/>
</dbReference>
<dbReference type="PANTHER" id="PTHR10039">
    <property type="entry name" value="AMELOGENIN"/>
    <property type="match status" value="1"/>
</dbReference>
<evidence type="ECO:0000256" key="1">
    <source>
        <dbReference type="ARBA" id="ARBA00022737"/>
    </source>
</evidence>
<feature type="domain" description="Nephrocystin 3-like N-terminal" evidence="3">
    <location>
        <begin position="4"/>
        <end position="107"/>
    </location>
</feature>
<dbReference type="OrthoDB" id="7464126at2759"/>
<dbReference type="Pfam" id="PF24883">
    <property type="entry name" value="NPHP3_N"/>
    <property type="match status" value="1"/>
</dbReference>
<keyword evidence="5" id="KW-1185">Reference proteome</keyword>
<reference evidence="4" key="1">
    <citation type="journal article" date="2021" name="Nat. Commun.">
        <title>Genetic determinants of endophytism in the Arabidopsis root mycobiome.</title>
        <authorList>
            <person name="Mesny F."/>
            <person name="Miyauchi S."/>
            <person name="Thiergart T."/>
            <person name="Pickel B."/>
            <person name="Atanasova L."/>
            <person name="Karlsson M."/>
            <person name="Huettel B."/>
            <person name="Barry K.W."/>
            <person name="Haridas S."/>
            <person name="Chen C."/>
            <person name="Bauer D."/>
            <person name="Andreopoulos W."/>
            <person name="Pangilinan J."/>
            <person name="LaButti K."/>
            <person name="Riley R."/>
            <person name="Lipzen A."/>
            <person name="Clum A."/>
            <person name="Drula E."/>
            <person name="Henrissat B."/>
            <person name="Kohler A."/>
            <person name="Grigoriev I.V."/>
            <person name="Martin F.M."/>
            <person name="Hacquard S."/>
        </authorList>
    </citation>
    <scope>NUCLEOTIDE SEQUENCE</scope>
    <source>
        <strain evidence="4">MPI-CAGE-AT-0147</strain>
    </source>
</reference>
<dbReference type="AlphaFoldDB" id="A0A9P9FWU2"/>